<evidence type="ECO:0000313" key="3">
    <source>
        <dbReference type="Proteomes" id="UP000186030"/>
    </source>
</evidence>
<reference evidence="2 3" key="1">
    <citation type="submission" date="2016-11" db="EMBL/GenBank/DDBJ databases">
        <authorList>
            <person name="Kadnikov V."/>
            <person name="Nazina T."/>
        </authorList>
    </citation>
    <scope>NUCLEOTIDE SEQUENCE [LARGE SCALE GENOMIC DNA]</scope>
    <source>
        <strain evidence="2 3">1017</strain>
    </source>
</reference>
<organism evidence="2 3">
    <name type="scientific">Geobacillus proteiniphilus</name>
    <dbReference type="NCBI Taxonomy" id="860353"/>
    <lineage>
        <taxon>Bacteria</taxon>
        <taxon>Bacillati</taxon>
        <taxon>Bacillota</taxon>
        <taxon>Bacilli</taxon>
        <taxon>Bacillales</taxon>
        <taxon>Anoxybacillaceae</taxon>
        <taxon>Geobacillus</taxon>
    </lineage>
</organism>
<dbReference type="InterPro" id="IPR006842">
    <property type="entry name" value="Transposase_31"/>
</dbReference>
<protein>
    <recommendedName>
        <fullName evidence="1">Transposase (putative) YhgA-like domain-containing protein</fullName>
    </recommendedName>
</protein>
<dbReference type="AlphaFoldDB" id="A0A1Q5T1S7"/>
<accession>A0A1Q5T1S7</accession>
<dbReference type="EMBL" id="MQMG01000016">
    <property type="protein sequence ID" value="OKO94209.1"/>
    <property type="molecule type" value="Genomic_DNA"/>
</dbReference>
<dbReference type="PANTHER" id="PTHR35586:SF1">
    <property type="entry name" value="SLL1691 PROTEIN"/>
    <property type="match status" value="1"/>
</dbReference>
<reference evidence="3" key="2">
    <citation type="submission" date="2017-01" db="EMBL/GenBank/DDBJ databases">
        <title>Genome sequencing and annotation of Geobacillus sp. 1017, a Hydrocarbon-Oxidizing Thermophilic Bacterium Isolated from a Heavy Oil Reservoir (China).</title>
        <authorList>
            <person name="Kadnikov V.V."/>
            <person name="Mardanov A.V."/>
            <person name="Poltaraus A.B."/>
            <person name="Sokolova D.S."/>
            <person name="Semenova E.M."/>
            <person name="Ravin N.V."/>
            <person name="Tourova T.P."/>
            <person name="Nazina T.N."/>
        </authorList>
    </citation>
    <scope>NUCLEOTIDE SEQUENCE [LARGE SCALE GENOMIC DNA]</scope>
    <source>
        <strain evidence="3">1017</strain>
    </source>
</reference>
<dbReference type="Pfam" id="PF04754">
    <property type="entry name" value="Transposase_31"/>
    <property type="match status" value="1"/>
</dbReference>
<dbReference type="Proteomes" id="UP000186030">
    <property type="component" value="Unassembled WGS sequence"/>
</dbReference>
<name>A0A1Q5T1S7_9BACL</name>
<sequence length="340" mass="40169">MAHAQKHGRDKEEFGCEERIQYSESDIAGRENVARKRIDHDRLFKELLSTFFEEFLLLFFPDVYEHIDVHHLSFLSEELFTDVTAGEKHRVDLLVETKVKGEDGLVIVHVEHQSYTQRTFPERMFLYFSRLFQKYRRRILPIAIFSYDEQYDEPSSLVMQFPFLTVLDFRFLTVELRKLPWRAYIRHANPVAAALLSKMGYNEDEKVEVKKEFLRMLVRLELDEAKQRLLFGFFETYLRLSEEEEAKLRNEVSQMETKEAKRVMELIVSYEQRGMEKGIQKGIELGIKQGMKQGMKQGRQQGIEEGKLDVVKRMLAKGYDVDTIHELTGLPVETIEKVKQ</sequence>
<proteinExistence type="predicted"/>
<comment type="caution">
    <text evidence="2">The sequence shown here is derived from an EMBL/GenBank/DDBJ whole genome shotgun (WGS) entry which is preliminary data.</text>
</comment>
<evidence type="ECO:0000313" key="2">
    <source>
        <dbReference type="EMBL" id="OKO94209.1"/>
    </source>
</evidence>
<dbReference type="PANTHER" id="PTHR35586">
    <property type="entry name" value="SLL1691 PROTEIN"/>
    <property type="match status" value="1"/>
</dbReference>
<evidence type="ECO:0000259" key="1">
    <source>
        <dbReference type="Pfam" id="PF04754"/>
    </source>
</evidence>
<feature type="domain" description="Transposase (putative) YhgA-like" evidence="1">
    <location>
        <begin position="39"/>
        <end position="218"/>
    </location>
</feature>
<gene>
    <name evidence="2" type="ORF">BRO54_1554</name>
</gene>